<sequence length="283" mass="30645">MIAELSLYEGIRWLGKALSAAGFRSWDVTDDGLHYRQVTEGVGWSQPAGVRPEAWPPGALGCLRVSWIPDPAYQRDCRTGHVPSGAAEHWQASTKALLGVLRELGLGAAVTGPPRTAETHTSAELLVWQPGPDTPAQWSPPGAWAGVPPTRPNHVDGWPRWNEPDPCREVADALRVRARKREVEGQPAIGSVSVRDQDGVLWPPGAHACVCALWCLAEGHRRDASGPRSAASQLHWHGGIGQLQDDLSALGYQSRTAWEHHAATREGFARVLVWRGARPAASP</sequence>
<gene>
    <name evidence="1" type="ORF">AB2U05_37395</name>
</gene>
<dbReference type="RefSeq" id="WP_369185825.1">
    <property type="nucleotide sequence ID" value="NZ_CP163445.1"/>
</dbReference>
<name>A0AB39TXN0_9ACTN</name>
<evidence type="ECO:0000313" key="1">
    <source>
        <dbReference type="EMBL" id="XDQ83783.1"/>
    </source>
</evidence>
<protein>
    <submittedName>
        <fullName evidence="1">Uncharacterized protein</fullName>
    </submittedName>
</protein>
<organism evidence="1">
    <name type="scientific">Streptomyces sp. Y1</name>
    <dbReference type="NCBI Taxonomy" id="3238634"/>
    <lineage>
        <taxon>Bacteria</taxon>
        <taxon>Bacillati</taxon>
        <taxon>Actinomycetota</taxon>
        <taxon>Actinomycetes</taxon>
        <taxon>Kitasatosporales</taxon>
        <taxon>Streptomycetaceae</taxon>
        <taxon>Streptomyces</taxon>
    </lineage>
</organism>
<accession>A0AB39TXN0</accession>
<dbReference type="AlphaFoldDB" id="A0AB39TXN0"/>
<reference evidence="1" key="1">
    <citation type="submission" date="2024-07" db="EMBL/GenBank/DDBJ databases">
        <authorList>
            <person name="Yu S.T."/>
        </authorList>
    </citation>
    <scope>NUCLEOTIDE SEQUENCE</scope>
    <source>
        <strain evidence="1">Y1</strain>
    </source>
</reference>
<dbReference type="EMBL" id="CP163445">
    <property type="protein sequence ID" value="XDQ83783.1"/>
    <property type="molecule type" value="Genomic_DNA"/>
</dbReference>
<proteinExistence type="predicted"/>